<keyword evidence="1" id="KW-1133">Transmembrane helix</keyword>
<evidence type="ECO:0000313" key="3">
    <source>
        <dbReference type="Proteomes" id="UP001611415"/>
    </source>
</evidence>
<proteinExistence type="predicted"/>
<keyword evidence="1" id="KW-0812">Transmembrane</keyword>
<dbReference type="EMBL" id="JBIRYO010000008">
    <property type="protein sequence ID" value="MFI2474694.1"/>
    <property type="molecule type" value="Genomic_DNA"/>
</dbReference>
<dbReference type="InterPro" id="IPR021214">
    <property type="entry name" value="DUF2568"/>
</dbReference>
<keyword evidence="3" id="KW-1185">Reference proteome</keyword>
<feature type="transmembrane region" description="Helical" evidence="1">
    <location>
        <begin position="76"/>
        <end position="104"/>
    </location>
</feature>
<dbReference type="Pfam" id="PF10823">
    <property type="entry name" value="DUF2568"/>
    <property type="match status" value="1"/>
</dbReference>
<name>A0ABW7X0Q8_9NOCA</name>
<accession>A0ABW7X0Q8</accession>
<dbReference type="Proteomes" id="UP001611415">
    <property type="component" value="Unassembled WGS sequence"/>
</dbReference>
<feature type="transmembrane region" description="Helical" evidence="1">
    <location>
        <begin position="39"/>
        <end position="56"/>
    </location>
</feature>
<evidence type="ECO:0000313" key="2">
    <source>
        <dbReference type="EMBL" id="MFI2474694.1"/>
    </source>
</evidence>
<evidence type="ECO:0000256" key="1">
    <source>
        <dbReference type="SAM" id="Phobius"/>
    </source>
</evidence>
<keyword evidence="1" id="KW-0472">Membrane</keyword>
<protein>
    <submittedName>
        <fullName evidence="2">YrdB family protein</fullName>
    </submittedName>
</protein>
<dbReference type="RefSeq" id="WP_357402425.1">
    <property type="nucleotide sequence ID" value="NZ_JBEYCD010000003.1"/>
</dbReference>
<comment type="caution">
    <text evidence="2">The sequence shown here is derived from an EMBL/GenBank/DDBJ whole genome shotgun (WGS) entry which is preliminary data.</text>
</comment>
<gene>
    <name evidence="2" type="ORF">ACH49W_15065</name>
</gene>
<sequence length="124" mass="13023">MRSVLVGANLFLMFLLELGVLAGVAFWGFTLPAGLGTQLAAGVLAPAVFVLMWALFGAAANARFPLTGWWRVGLELIWFGGGAVAWAVAVTPALGIAFFVVWAVNATVRIVAHGELIVQVGRAE</sequence>
<feature type="transmembrane region" description="Helical" evidence="1">
    <location>
        <begin position="6"/>
        <end position="27"/>
    </location>
</feature>
<organism evidence="2 3">
    <name type="scientific">Nocardia xishanensis</name>
    <dbReference type="NCBI Taxonomy" id="238964"/>
    <lineage>
        <taxon>Bacteria</taxon>
        <taxon>Bacillati</taxon>
        <taxon>Actinomycetota</taxon>
        <taxon>Actinomycetes</taxon>
        <taxon>Mycobacteriales</taxon>
        <taxon>Nocardiaceae</taxon>
        <taxon>Nocardia</taxon>
    </lineage>
</organism>
<reference evidence="2 3" key="1">
    <citation type="submission" date="2024-10" db="EMBL/GenBank/DDBJ databases">
        <title>The Natural Products Discovery Center: Release of the First 8490 Sequenced Strains for Exploring Actinobacteria Biosynthetic Diversity.</title>
        <authorList>
            <person name="Kalkreuter E."/>
            <person name="Kautsar S.A."/>
            <person name="Yang D."/>
            <person name="Bader C.D."/>
            <person name="Teijaro C.N."/>
            <person name="Fluegel L."/>
            <person name="Davis C.M."/>
            <person name="Simpson J.R."/>
            <person name="Lauterbach L."/>
            <person name="Steele A.D."/>
            <person name="Gui C."/>
            <person name="Meng S."/>
            <person name="Li G."/>
            <person name="Viehrig K."/>
            <person name="Ye F."/>
            <person name="Su P."/>
            <person name="Kiefer A.F."/>
            <person name="Nichols A."/>
            <person name="Cepeda A.J."/>
            <person name="Yan W."/>
            <person name="Fan B."/>
            <person name="Jiang Y."/>
            <person name="Adhikari A."/>
            <person name="Zheng C.-J."/>
            <person name="Schuster L."/>
            <person name="Cowan T.M."/>
            <person name="Smanski M.J."/>
            <person name="Chevrette M.G."/>
            <person name="De Carvalho L.P.S."/>
            <person name="Shen B."/>
        </authorList>
    </citation>
    <scope>NUCLEOTIDE SEQUENCE [LARGE SCALE GENOMIC DNA]</scope>
    <source>
        <strain evidence="2 3">NPDC019275</strain>
    </source>
</reference>